<keyword evidence="3" id="KW-1185">Reference proteome</keyword>
<dbReference type="AlphaFoldDB" id="A0AAW1WC32"/>
<protein>
    <submittedName>
        <fullName evidence="2">Uncharacterized protein</fullName>
    </submittedName>
</protein>
<reference evidence="2 3" key="1">
    <citation type="journal article" date="2023" name="G3 (Bethesda)">
        <title>A chromosome-length genome assembly and annotation of blackberry (Rubus argutus, cv. 'Hillquist').</title>
        <authorList>
            <person name="Bruna T."/>
            <person name="Aryal R."/>
            <person name="Dudchenko O."/>
            <person name="Sargent D.J."/>
            <person name="Mead D."/>
            <person name="Buti M."/>
            <person name="Cavallini A."/>
            <person name="Hytonen T."/>
            <person name="Andres J."/>
            <person name="Pham M."/>
            <person name="Weisz D."/>
            <person name="Mascagni F."/>
            <person name="Usai G."/>
            <person name="Natali L."/>
            <person name="Bassil N."/>
            <person name="Fernandez G.E."/>
            <person name="Lomsadze A."/>
            <person name="Armour M."/>
            <person name="Olukolu B."/>
            <person name="Poorten T."/>
            <person name="Britton C."/>
            <person name="Davik J."/>
            <person name="Ashrafi H."/>
            <person name="Aiden E.L."/>
            <person name="Borodovsky M."/>
            <person name="Worthington M."/>
        </authorList>
    </citation>
    <scope>NUCLEOTIDE SEQUENCE [LARGE SCALE GENOMIC DNA]</scope>
    <source>
        <strain evidence="2">PI 553951</strain>
    </source>
</reference>
<evidence type="ECO:0000313" key="3">
    <source>
        <dbReference type="Proteomes" id="UP001457282"/>
    </source>
</evidence>
<organism evidence="2 3">
    <name type="scientific">Rubus argutus</name>
    <name type="common">Southern blackberry</name>
    <dbReference type="NCBI Taxonomy" id="59490"/>
    <lineage>
        <taxon>Eukaryota</taxon>
        <taxon>Viridiplantae</taxon>
        <taxon>Streptophyta</taxon>
        <taxon>Embryophyta</taxon>
        <taxon>Tracheophyta</taxon>
        <taxon>Spermatophyta</taxon>
        <taxon>Magnoliopsida</taxon>
        <taxon>eudicotyledons</taxon>
        <taxon>Gunneridae</taxon>
        <taxon>Pentapetalae</taxon>
        <taxon>rosids</taxon>
        <taxon>fabids</taxon>
        <taxon>Rosales</taxon>
        <taxon>Rosaceae</taxon>
        <taxon>Rosoideae</taxon>
        <taxon>Rosoideae incertae sedis</taxon>
        <taxon>Rubus</taxon>
    </lineage>
</organism>
<proteinExistence type="predicted"/>
<sequence>MNEYVNDDNEIDLDEVPNLLKYVTGDPLENGLKSLLKRMSIDDQLASSTSEKRVRFPNEEKNEGSKDRWEVEDHSDASKEFAPSRIRPIAIPARDDEDGDVCKMEEDEPESGSSRGRTSLRRASHRQR</sequence>
<feature type="compositionally biased region" description="Basic residues" evidence="1">
    <location>
        <begin position="118"/>
        <end position="128"/>
    </location>
</feature>
<dbReference type="EMBL" id="JBEDUW010000006">
    <property type="protein sequence ID" value="KAK9921446.1"/>
    <property type="molecule type" value="Genomic_DNA"/>
</dbReference>
<gene>
    <name evidence="2" type="ORF">M0R45_029955</name>
</gene>
<accession>A0AAW1WC32</accession>
<evidence type="ECO:0000256" key="1">
    <source>
        <dbReference type="SAM" id="MobiDB-lite"/>
    </source>
</evidence>
<name>A0AAW1WC32_RUBAR</name>
<comment type="caution">
    <text evidence="2">The sequence shown here is derived from an EMBL/GenBank/DDBJ whole genome shotgun (WGS) entry which is preliminary data.</text>
</comment>
<feature type="compositionally biased region" description="Basic and acidic residues" evidence="1">
    <location>
        <begin position="50"/>
        <end position="79"/>
    </location>
</feature>
<feature type="compositionally biased region" description="Acidic residues" evidence="1">
    <location>
        <begin position="95"/>
        <end position="110"/>
    </location>
</feature>
<evidence type="ECO:0000313" key="2">
    <source>
        <dbReference type="EMBL" id="KAK9921446.1"/>
    </source>
</evidence>
<feature type="region of interest" description="Disordered" evidence="1">
    <location>
        <begin position="42"/>
        <end position="128"/>
    </location>
</feature>
<dbReference type="Proteomes" id="UP001457282">
    <property type="component" value="Unassembled WGS sequence"/>
</dbReference>